<feature type="compositionally biased region" description="Acidic residues" evidence="1">
    <location>
        <begin position="46"/>
        <end position="58"/>
    </location>
</feature>
<keyword evidence="3" id="KW-1185">Reference proteome</keyword>
<feature type="compositionally biased region" description="Basic and acidic residues" evidence="1">
    <location>
        <begin position="84"/>
        <end position="100"/>
    </location>
</feature>
<protein>
    <submittedName>
        <fullName evidence="2">Uncharacterized protein</fullName>
    </submittedName>
</protein>
<gene>
    <name evidence="2" type="ORF">NDU88_000396</name>
</gene>
<feature type="region of interest" description="Disordered" evidence="1">
    <location>
        <begin position="43"/>
        <end position="100"/>
    </location>
</feature>
<reference evidence="2" key="1">
    <citation type="journal article" date="2022" name="bioRxiv">
        <title>Sequencing and chromosome-scale assembly of the giantPleurodeles waltlgenome.</title>
        <authorList>
            <person name="Brown T."/>
            <person name="Elewa A."/>
            <person name="Iarovenko S."/>
            <person name="Subramanian E."/>
            <person name="Araus A.J."/>
            <person name="Petzold A."/>
            <person name="Susuki M."/>
            <person name="Suzuki K.-i.T."/>
            <person name="Hayashi T."/>
            <person name="Toyoda A."/>
            <person name="Oliveira C."/>
            <person name="Osipova E."/>
            <person name="Leigh N.D."/>
            <person name="Simon A."/>
            <person name="Yun M.H."/>
        </authorList>
    </citation>
    <scope>NUCLEOTIDE SEQUENCE</scope>
    <source>
        <strain evidence="2">20211129_DDA</strain>
        <tissue evidence="2">Liver</tissue>
    </source>
</reference>
<dbReference type="Proteomes" id="UP001066276">
    <property type="component" value="Chromosome 1_2"/>
</dbReference>
<evidence type="ECO:0000313" key="3">
    <source>
        <dbReference type="Proteomes" id="UP001066276"/>
    </source>
</evidence>
<proteinExistence type="predicted"/>
<sequence>MALDRNWKHDAWRKRGKVVGDGNPDIRFPERVKREDGLCVRRIEEEKDAEEEDAEEGITETANREYYEEDENNSDPNLWSTEPGHTRETPTDGQDSPERP</sequence>
<evidence type="ECO:0000313" key="2">
    <source>
        <dbReference type="EMBL" id="KAJ1204961.1"/>
    </source>
</evidence>
<accession>A0AAV7VWS0</accession>
<dbReference type="EMBL" id="JANPWB010000002">
    <property type="protein sequence ID" value="KAJ1204961.1"/>
    <property type="molecule type" value="Genomic_DNA"/>
</dbReference>
<feature type="region of interest" description="Disordered" evidence="1">
    <location>
        <begin position="1"/>
        <end position="28"/>
    </location>
</feature>
<evidence type="ECO:0000256" key="1">
    <source>
        <dbReference type="SAM" id="MobiDB-lite"/>
    </source>
</evidence>
<name>A0AAV7VWS0_PLEWA</name>
<comment type="caution">
    <text evidence="2">The sequence shown here is derived from an EMBL/GenBank/DDBJ whole genome shotgun (WGS) entry which is preliminary data.</text>
</comment>
<organism evidence="2 3">
    <name type="scientific">Pleurodeles waltl</name>
    <name type="common">Iberian ribbed newt</name>
    <dbReference type="NCBI Taxonomy" id="8319"/>
    <lineage>
        <taxon>Eukaryota</taxon>
        <taxon>Metazoa</taxon>
        <taxon>Chordata</taxon>
        <taxon>Craniata</taxon>
        <taxon>Vertebrata</taxon>
        <taxon>Euteleostomi</taxon>
        <taxon>Amphibia</taxon>
        <taxon>Batrachia</taxon>
        <taxon>Caudata</taxon>
        <taxon>Salamandroidea</taxon>
        <taxon>Salamandridae</taxon>
        <taxon>Pleurodelinae</taxon>
        <taxon>Pleurodeles</taxon>
    </lineage>
</organism>
<feature type="compositionally biased region" description="Basic and acidic residues" evidence="1">
    <location>
        <begin position="1"/>
        <end position="10"/>
    </location>
</feature>
<dbReference type="AlphaFoldDB" id="A0AAV7VWS0"/>